<organism evidence="7 8">
    <name type="scientific">Frateuria flava</name>
    <dbReference type="NCBI Taxonomy" id="2821489"/>
    <lineage>
        <taxon>Bacteria</taxon>
        <taxon>Pseudomonadati</taxon>
        <taxon>Pseudomonadota</taxon>
        <taxon>Gammaproteobacteria</taxon>
        <taxon>Lysobacterales</taxon>
        <taxon>Rhodanobacteraceae</taxon>
        <taxon>Frateuria</taxon>
    </lineage>
</organism>
<dbReference type="SUPFAM" id="SSF54001">
    <property type="entry name" value="Cysteine proteinases"/>
    <property type="match status" value="1"/>
</dbReference>
<feature type="domain" description="NlpC/P60" evidence="6">
    <location>
        <begin position="77"/>
        <end position="202"/>
    </location>
</feature>
<feature type="chain" id="PRO_5046778180" evidence="5">
    <location>
        <begin position="25"/>
        <end position="208"/>
    </location>
</feature>
<dbReference type="InterPro" id="IPR051202">
    <property type="entry name" value="Peptidase_C40"/>
</dbReference>
<comment type="caution">
    <text evidence="7">The sequence shown here is derived from an EMBL/GenBank/DDBJ whole genome shotgun (WGS) entry which is preliminary data.</text>
</comment>
<dbReference type="EMBL" id="JAGJRS010000022">
    <property type="protein sequence ID" value="MBP1475032.1"/>
    <property type="molecule type" value="Genomic_DNA"/>
</dbReference>
<keyword evidence="5" id="KW-0732">Signal</keyword>
<evidence type="ECO:0000256" key="3">
    <source>
        <dbReference type="ARBA" id="ARBA00022801"/>
    </source>
</evidence>
<keyword evidence="4" id="KW-0788">Thiol protease</keyword>
<feature type="signal peptide" evidence="5">
    <location>
        <begin position="1"/>
        <end position="24"/>
    </location>
</feature>
<dbReference type="Pfam" id="PF00877">
    <property type="entry name" value="NLPC_P60"/>
    <property type="match status" value="1"/>
</dbReference>
<evidence type="ECO:0000256" key="1">
    <source>
        <dbReference type="ARBA" id="ARBA00007074"/>
    </source>
</evidence>
<sequence>MPCQRLIATAALFAALLAIAPAHAAERTVAAPAIAPLLAPLPLASLAPALAQATLPADPAALAPDQSNESGPVDEAARLRQSLVALAMQLRDVRYVRGGRSPATGFDCSGFVRYVFAHAIGLNLPANSARQFLAGVKVKRGDMQPGDLVFFHTRGKKRISHVGIYLDNGRFIHSPSAGKSVEVSSLDEAYWAKRFAGARRPEGIAQNG</sequence>
<evidence type="ECO:0000313" key="7">
    <source>
        <dbReference type="EMBL" id="MBP1475032.1"/>
    </source>
</evidence>
<dbReference type="InterPro" id="IPR038765">
    <property type="entry name" value="Papain-like_cys_pep_sf"/>
</dbReference>
<evidence type="ECO:0000256" key="4">
    <source>
        <dbReference type="ARBA" id="ARBA00022807"/>
    </source>
</evidence>
<comment type="similarity">
    <text evidence="1">Belongs to the peptidase C40 family.</text>
</comment>
<protein>
    <submittedName>
        <fullName evidence="7">C40 family peptidase</fullName>
    </submittedName>
</protein>
<dbReference type="PROSITE" id="PS51935">
    <property type="entry name" value="NLPC_P60"/>
    <property type="match status" value="1"/>
</dbReference>
<keyword evidence="8" id="KW-1185">Reference proteome</keyword>
<dbReference type="PANTHER" id="PTHR47053:SF1">
    <property type="entry name" value="MUREIN DD-ENDOPEPTIDASE MEPH-RELATED"/>
    <property type="match status" value="1"/>
</dbReference>
<dbReference type="RefSeq" id="WP_209620983.1">
    <property type="nucleotide sequence ID" value="NZ_JAGJRS010000022.1"/>
</dbReference>
<evidence type="ECO:0000256" key="2">
    <source>
        <dbReference type="ARBA" id="ARBA00022670"/>
    </source>
</evidence>
<evidence type="ECO:0000259" key="6">
    <source>
        <dbReference type="PROSITE" id="PS51935"/>
    </source>
</evidence>
<gene>
    <name evidence="7" type="ORF">J7I44_12030</name>
</gene>
<name>A0ABS4DPP2_9GAMM</name>
<dbReference type="Proteomes" id="UP000823790">
    <property type="component" value="Unassembled WGS sequence"/>
</dbReference>
<keyword evidence="2" id="KW-0645">Protease</keyword>
<evidence type="ECO:0000313" key="8">
    <source>
        <dbReference type="Proteomes" id="UP000823790"/>
    </source>
</evidence>
<dbReference type="PANTHER" id="PTHR47053">
    <property type="entry name" value="MUREIN DD-ENDOPEPTIDASE MEPH-RELATED"/>
    <property type="match status" value="1"/>
</dbReference>
<keyword evidence="3" id="KW-0378">Hydrolase</keyword>
<proteinExistence type="inferred from homology"/>
<reference evidence="7 8" key="1">
    <citation type="submission" date="2021-04" db="EMBL/GenBank/DDBJ databases">
        <authorList>
            <person name="Huq M.A."/>
        </authorList>
    </citation>
    <scope>NUCLEOTIDE SEQUENCE [LARGE SCALE GENOMIC DNA]</scope>
    <source>
        <strain evidence="7 8">MAH-13</strain>
    </source>
</reference>
<evidence type="ECO:0000256" key="5">
    <source>
        <dbReference type="SAM" id="SignalP"/>
    </source>
</evidence>
<dbReference type="Gene3D" id="3.90.1720.10">
    <property type="entry name" value="endopeptidase domain like (from Nostoc punctiforme)"/>
    <property type="match status" value="1"/>
</dbReference>
<accession>A0ABS4DPP2</accession>
<dbReference type="InterPro" id="IPR000064">
    <property type="entry name" value="NLP_P60_dom"/>
</dbReference>